<organism evidence="1 2">
    <name type="scientific">Thiohalocapsa halophila</name>
    <dbReference type="NCBI Taxonomy" id="69359"/>
    <lineage>
        <taxon>Bacteria</taxon>
        <taxon>Pseudomonadati</taxon>
        <taxon>Pseudomonadota</taxon>
        <taxon>Gammaproteobacteria</taxon>
        <taxon>Chromatiales</taxon>
        <taxon>Chromatiaceae</taxon>
        <taxon>Thiohalocapsa</taxon>
    </lineage>
</organism>
<evidence type="ECO:0008006" key="3">
    <source>
        <dbReference type="Google" id="ProtNLM"/>
    </source>
</evidence>
<reference evidence="1 2" key="1">
    <citation type="journal article" date="2020" name="Microorganisms">
        <title>Osmotic Adaptation and Compatible Solute Biosynthesis of Phototrophic Bacteria as Revealed from Genome Analyses.</title>
        <authorList>
            <person name="Imhoff J.F."/>
            <person name="Rahn T."/>
            <person name="Kunzel S."/>
            <person name="Keller A."/>
            <person name="Neulinger S.C."/>
        </authorList>
    </citation>
    <scope>NUCLEOTIDE SEQUENCE [LARGE SCALE GENOMIC DNA]</scope>
    <source>
        <strain evidence="1 2">DSM 6210</strain>
    </source>
</reference>
<comment type="caution">
    <text evidence="1">The sequence shown here is derived from an EMBL/GenBank/DDBJ whole genome shotgun (WGS) entry which is preliminary data.</text>
</comment>
<evidence type="ECO:0000313" key="1">
    <source>
        <dbReference type="EMBL" id="MBK1633303.1"/>
    </source>
</evidence>
<protein>
    <recommendedName>
        <fullName evidence="3">DUF4194 domain-containing protein</fullName>
    </recommendedName>
</protein>
<dbReference type="InterPro" id="IPR025449">
    <property type="entry name" value="JetB"/>
</dbReference>
<gene>
    <name evidence="1" type="ORF">CKO31_21610</name>
</gene>
<keyword evidence="2" id="KW-1185">Reference proteome</keyword>
<accession>A0ABS1CMX9</accession>
<dbReference type="Proteomes" id="UP000748752">
    <property type="component" value="Unassembled WGS sequence"/>
</dbReference>
<dbReference type="EMBL" id="NRRV01000077">
    <property type="protein sequence ID" value="MBK1633303.1"/>
    <property type="molecule type" value="Genomic_DNA"/>
</dbReference>
<dbReference type="RefSeq" id="WP_242475577.1">
    <property type="nucleotide sequence ID" value="NZ_NRRV01000077.1"/>
</dbReference>
<name>A0ABS1CMX9_9GAMM</name>
<evidence type="ECO:0000313" key="2">
    <source>
        <dbReference type="Proteomes" id="UP000748752"/>
    </source>
</evidence>
<sequence length="234" mass="25946">MTSTIEDWMRADRDDVFAEPATDPQAHVDEAHTAGQLYPGDTGQLPEAARRALVQLLSGPALEQRRHPRLWPALLQHEAAIRSRLADLFLELILDADRGIAFTRQADTGELETPILLRRSPLTFIDSVLLLYLRQVLVDAELRGEPALVDRDELADQLRLYEPADNTDRAGFEKRITAAIEKAKKNSLLAALKGNADRFEVSASLKLIFGPEEVEQLTAIYQEMAAGPGEEGAQ</sequence>
<proteinExistence type="predicted"/>
<dbReference type="Pfam" id="PF13835">
    <property type="entry name" value="DUF4194"/>
    <property type="match status" value="1"/>
</dbReference>